<dbReference type="AlphaFoldDB" id="A0A9P0IYH9"/>
<dbReference type="OrthoDB" id="8049355at2759"/>
<evidence type="ECO:0000313" key="2">
    <source>
        <dbReference type="EMBL" id="CAH1722506.1"/>
    </source>
</evidence>
<keyword evidence="1" id="KW-0175">Coiled coil</keyword>
<sequence length="618" mass="72853">MSSKIDENLVLFNNKCAKLDLPPENYPDPQYLRKIFRQNLSFFELFIQKVDTKYAIEKIRKNILVAHMTNSVKEKNVIQQTHLVPAEFKKYVKYMNLKEKIKGLKERQHFQKHEENIKVETTQRNDIKIIKLKENTRLTKIKTDLLQAKSLNINKKIEEELEWQKKIKDVTPAKFSSSDNIDDFYRNILKCIDTLREYSTESNNVDNNSTKDKFWKKVESFLKKVPNNIIFQIAMKQINSKIEDSILSTISSTSDEQQAKISEKLLPYLYEQKIILGIEYLAQKKRLENSKERCAEHIQAFENEVESLMNSSIDFSFQLEEDDIVSEFVSELIAKVNLEGKIQFYTNNISSMKQQVEANTCIYEYEQLVNDTRSIYSFIDEKITAVQEHVAQVHQINEKINFSKIVINRMIQTMKLQKAQQHNRSLLNQTLNNTVIAVNKETEVSLPKHEYEIQQFLSIPINSFDNAMATDKYLVLSDENVVSNMIQIEGKFTNPHHFLNLLDKRIKFRNKIKSLYTEIQSQIDQKDTKDVNYDELQKQRDENCEKISSMFDEISRLNVSIKSNLKNINRLYSFALENPLKKFVPKSKKFDGKSYESYEKEYMLYYKMHLILINLAKI</sequence>
<feature type="coiled-coil region" evidence="1">
    <location>
        <begin position="284"/>
        <end position="311"/>
    </location>
</feature>
<name>A0A9P0IYH9_9DIPT</name>
<keyword evidence="3" id="KW-1185">Reference proteome</keyword>
<evidence type="ECO:0000256" key="1">
    <source>
        <dbReference type="SAM" id="Coils"/>
    </source>
</evidence>
<proteinExistence type="predicted"/>
<dbReference type="EMBL" id="OU895878">
    <property type="protein sequence ID" value="CAH1722506.1"/>
    <property type="molecule type" value="Genomic_DNA"/>
</dbReference>
<dbReference type="Proteomes" id="UP001153620">
    <property type="component" value="Chromosome 2"/>
</dbReference>
<accession>A0A9P0IYH9</accession>
<evidence type="ECO:0000313" key="3">
    <source>
        <dbReference type="Proteomes" id="UP001153620"/>
    </source>
</evidence>
<reference evidence="2" key="1">
    <citation type="submission" date="2022-01" db="EMBL/GenBank/DDBJ databases">
        <authorList>
            <person name="King R."/>
        </authorList>
    </citation>
    <scope>NUCLEOTIDE SEQUENCE</scope>
</reference>
<gene>
    <name evidence="2" type="ORF">CHIRRI_LOCUS8447</name>
</gene>
<reference evidence="2" key="2">
    <citation type="submission" date="2022-10" db="EMBL/GenBank/DDBJ databases">
        <authorList>
            <consortium name="ENA_rothamsted_submissions"/>
            <consortium name="culmorum"/>
            <person name="King R."/>
        </authorList>
    </citation>
    <scope>NUCLEOTIDE SEQUENCE</scope>
</reference>
<protein>
    <submittedName>
        <fullName evidence="2">Uncharacterized protein</fullName>
    </submittedName>
</protein>
<organism evidence="2 3">
    <name type="scientific">Chironomus riparius</name>
    <dbReference type="NCBI Taxonomy" id="315576"/>
    <lineage>
        <taxon>Eukaryota</taxon>
        <taxon>Metazoa</taxon>
        <taxon>Ecdysozoa</taxon>
        <taxon>Arthropoda</taxon>
        <taxon>Hexapoda</taxon>
        <taxon>Insecta</taxon>
        <taxon>Pterygota</taxon>
        <taxon>Neoptera</taxon>
        <taxon>Endopterygota</taxon>
        <taxon>Diptera</taxon>
        <taxon>Nematocera</taxon>
        <taxon>Chironomoidea</taxon>
        <taxon>Chironomidae</taxon>
        <taxon>Chironominae</taxon>
        <taxon>Chironomus</taxon>
    </lineage>
</organism>